<feature type="domain" description="F-box" evidence="1">
    <location>
        <begin position="206"/>
        <end position="239"/>
    </location>
</feature>
<accession>A0AAP0B209</accession>
<evidence type="ECO:0000259" key="1">
    <source>
        <dbReference type="Pfam" id="PF12937"/>
    </source>
</evidence>
<gene>
    <name evidence="2" type="primary">SKIP14</name>
    <name evidence="2" type="ORF">KSP39_PZI019434</name>
</gene>
<organism evidence="2 3">
    <name type="scientific">Platanthera zijinensis</name>
    <dbReference type="NCBI Taxonomy" id="2320716"/>
    <lineage>
        <taxon>Eukaryota</taxon>
        <taxon>Viridiplantae</taxon>
        <taxon>Streptophyta</taxon>
        <taxon>Embryophyta</taxon>
        <taxon>Tracheophyta</taxon>
        <taxon>Spermatophyta</taxon>
        <taxon>Magnoliopsida</taxon>
        <taxon>Liliopsida</taxon>
        <taxon>Asparagales</taxon>
        <taxon>Orchidaceae</taxon>
        <taxon>Orchidoideae</taxon>
        <taxon>Orchideae</taxon>
        <taxon>Orchidinae</taxon>
        <taxon>Platanthera</taxon>
    </lineage>
</organism>
<proteinExistence type="predicted"/>
<dbReference type="SUPFAM" id="SSF81383">
    <property type="entry name" value="F-box domain"/>
    <property type="match status" value="1"/>
</dbReference>
<dbReference type="Pfam" id="PF12937">
    <property type="entry name" value="F-box-like"/>
    <property type="match status" value="1"/>
</dbReference>
<dbReference type="AlphaFoldDB" id="A0AAP0B209"/>
<comment type="caution">
    <text evidence="2">The sequence shown here is derived from an EMBL/GenBank/DDBJ whole genome shotgun (WGS) entry which is preliminary data.</text>
</comment>
<dbReference type="PANTHER" id="PTHR13382:SF22">
    <property type="entry name" value="F-BOX PROTEIN SKIP14"/>
    <property type="match status" value="1"/>
</dbReference>
<dbReference type="EMBL" id="JBBWWQ010000017">
    <property type="protein sequence ID" value="KAK8924042.1"/>
    <property type="molecule type" value="Genomic_DNA"/>
</dbReference>
<evidence type="ECO:0000313" key="2">
    <source>
        <dbReference type="EMBL" id="KAK8924042.1"/>
    </source>
</evidence>
<name>A0AAP0B209_9ASPA</name>
<dbReference type="Gene3D" id="3.80.10.10">
    <property type="entry name" value="Ribonuclease Inhibitor"/>
    <property type="match status" value="1"/>
</dbReference>
<dbReference type="InterPro" id="IPR032675">
    <property type="entry name" value="LRR_dom_sf"/>
</dbReference>
<evidence type="ECO:0000313" key="3">
    <source>
        <dbReference type="Proteomes" id="UP001418222"/>
    </source>
</evidence>
<dbReference type="InterPro" id="IPR001810">
    <property type="entry name" value="F-box_dom"/>
</dbReference>
<dbReference type="Proteomes" id="UP001418222">
    <property type="component" value="Unassembled WGS sequence"/>
</dbReference>
<dbReference type="GO" id="GO:0005737">
    <property type="term" value="C:cytoplasm"/>
    <property type="evidence" value="ECO:0007669"/>
    <property type="project" value="TreeGrafter"/>
</dbReference>
<sequence>MIISFPLNLSFSGLLFFKRGFSLKQTDSFVHQTVAMMREESADGLHFHGLRNWENSGSQGFGACGSGVDWAEMNNSRDPVDFLPSDPFGMNRRTTLPEINLDHKISEAIAGWIGFCIDDYQVYADDLVAGFSCYCNKTLWPSFELPMDSGSSSFFCFDEDFVGLALDEDGDRRSWAMEEASISGRGDSIHNDGDLNSLHDGLLLSLGYLDVLDLLSVERVCRSLRSSVQNDTLLWRCIHVGSPSGENMDDDDLYRLTQRARGNLQCLSLVHCSSISDEGLKRVLENNPSLKKLSVPGCLRLTADGLINSLKALQSSGAPRIKSLKLGTHFVGSAEEFEELRLLVGADDGPNQMKARKQRFYHDFISSPGCDDEADENSVIDIEICPRCQKCRLLFDCPFESCCGRGPEHCRACSSCIERCTECGRCVDNCRYTETFLFHNICAACLSESSGSEDMQTEK</sequence>
<dbReference type="InterPro" id="IPR036047">
    <property type="entry name" value="F-box-like_dom_sf"/>
</dbReference>
<reference evidence="2 3" key="1">
    <citation type="journal article" date="2022" name="Nat. Plants">
        <title>Genomes of leafy and leafless Platanthera orchids illuminate the evolution of mycoheterotrophy.</title>
        <authorList>
            <person name="Li M.H."/>
            <person name="Liu K.W."/>
            <person name="Li Z."/>
            <person name="Lu H.C."/>
            <person name="Ye Q.L."/>
            <person name="Zhang D."/>
            <person name="Wang J.Y."/>
            <person name="Li Y.F."/>
            <person name="Zhong Z.M."/>
            <person name="Liu X."/>
            <person name="Yu X."/>
            <person name="Liu D.K."/>
            <person name="Tu X.D."/>
            <person name="Liu B."/>
            <person name="Hao Y."/>
            <person name="Liao X.Y."/>
            <person name="Jiang Y.T."/>
            <person name="Sun W.H."/>
            <person name="Chen J."/>
            <person name="Chen Y.Q."/>
            <person name="Ai Y."/>
            <person name="Zhai J.W."/>
            <person name="Wu S.S."/>
            <person name="Zhou Z."/>
            <person name="Hsiao Y.Y."/>
            <person name="Wu W.L."/>
            <person name="Chen Y.Y."/>
            <person name="Lin Y.F."/>
            <person name="Hsu J.L."/>
            <person name="Li C.Y."/>
            <person name="Wang Z.W."/>
            <person name="Zhao X."/>
            <person name="Zhong W.Y."/>
            <person name="Ma X.K."/>
            <person name="Ma L."/>
            <person name="Huang J."/>
            <person name="Chen G.Z."/>
            <person name="Huang M.Z."/>
            <person name="Huang L."/>
            <person name="Peng D.H."/>
            <person name="Luo Y.B."/>
            <person name="Zou S.Q."/>
            <person name="Chen S.P."/>
            <person name="Lan S."/>
            <person name="Tsai W.C."/>
            <person name="Van de Peer Y."/>
            <person name="Liu Z.J."/>
        </authorList>
    </citation>
    <scope>NUCLEOTIDE SEQUENCE [LARGE SCALE GENOMIC DNA]</scope>
    <source>
        <strain evidence="2">Lor287</strain>
    </source>
</reference>
<protein>
    <submittedName>
        <fullName evidence="2">F-box protein SKIP14</fullName>
    </submittedName>
</protein>
<dbReference type="InterPro" id="IPR050648">
    <property type="entry name" value="F-box_LRR-repeat"/>
</dbReference>
<dbReference type="SUPFAM" id="SSF52047">
    <property type="entry name" value="RNI-like"/>
    <property type="match status" value="1"/>
</dbReference>
<dbReference type="PANTHER" id="PTHR13382">
    <property type="entry name" value="MITOCHONDRIAL ATP SYNTHASE COUPLING FACTOR B"/>
    <property type="match status" value="1"/>
</dbReference>
<keyword evidence="3" id="KW-1185">Reference proteome</keyword>